<sequence length="365" mass="40485">MFLVMPYGFMFLAIMLFGTFFSISSSHWLSIWAGLEINLMGFLPLLVYGGSLSGTESGIKYFIIQAAGSGMLMMGSLLSYGYSFNWEIMMLQCGVLEKLGVIMLVSSLLLKLGSFPFYFWLPSVMAGLSWAACLLLATWQKIAPIFLLSCIIQPMEMMSMKDVMLVFSVCGGMVGGIGGINQTQVRSLLAYSSISHIGWMLFCLLTSELALKIYFFIYILVSACLFLALWALEISLFSQPSSTMSWQNTSLQLVAMTLLLSLAGMPPMLGFSSKWFALVSGMHACLYISVVILLMSSVISLLYYLGLSFSIFFGGSSSLNLNQKHFFQNSYNLNKTSMLLLVLFMVMNFMGGGVIMSDLYIQNFF</sequence>
<gene>
    <name evidence="19" type="primary">ND2</name>
</gene>
<dbReference type="EC" id="7.1.1.2" evidence="3 17"/>
<reference evidence="19" key="1">
    <citation type="journal article" date="2022" name="Genes (Basel)">
        <title>The Complete Mitochondrial Genome of Entemnotrochus rumphii, a Living Fossil for Vetigastropoda (Mollusca: Gastropoda).</title>
        <authorList>
            <person name="Wang Y."/>
            <person name="Ma P."/>
            <person name="Zhang Z."/>
            <person name="Li C."/>
            <person name="Liu Y."/>
            <person name="Chen Y."/>
            <person name="Wang J."/>
            <person name="Wang H."/>
            <person name="Song H."/>
        </authorList>
    </citation>
    <scope>NUCLEOTIDE SEQUENCE</scope>
    <source>
        <tissue evidence="19">Foot</tissue>
    </source>
</reference>
<evidence type="ECO:0000256" key="13">
    <source>
        <dbReference type="ARBA" id="ARBA00023075"/>
    </source>
</evidence>
<name>A0A9E8G3C3_9VEST</name>
<comment type="subcellular location">
    <subcellularLocation>
        <location evidence="1 17">Mitochondrion inner membrane</location>
        <topology evidence="1 17">Multi-pass membrane protein</topology>
    </subcellularLocation>
</comment>
<dbReference type="InterPro" id="IPR001750">
    <property type="entry name" value="ND/Mrp_TM"/>
</dbReference>
<dbReference type="EMBL" id="OP354269">
    <property type="protein sequence ID" value="UZT27102.1"/>
    <property type="molecule type" value="Genomic_DNA"/>
</dbReference>
<evidence type="ECO:0000256" key="1">
    <source>
        <dbReference type="ARBA" id="ARBA00004448"/>
    </source>
</evidence>
<feature type="transmembrane region" description="Helical" evidence="17">
    <location>
        <begin position="29"/>
        <end position="49"/>
    </location>
</feature>
<dbReference type="PRINTS" id="PR01436">
    <property type="entry name" value="NADHDHGNASE2"/>
</dbReference>
<dbReference type="PANTHER" id="PTHR46552">
    <property type="entry name" value="NADH-UBIQUINONE OXIDOREDUCTASE CHAIN 2"/>
    <property type="match status" value="1"/>
</dbReference>
<dbReference type="GO" id="GO:0008137">
    <property type="term" value="F:NADH dehydrogenase (ubiquinone) activity"/>
    <property type="evidence" value="ECO:0007669"/>
    <property type="project" value="UniProtKB-EC"/>
</dbReference>
<feature type="transmembrane region" description="Helical" evidence="17">
    <location>
        <begin position="88"/>
        <end position="110"/>
    </location>
</feature>
<geneLocation type="mitochondrion" evidence="19"/>
<feature type="transmembrane region" description="Helical" evidence="17">
    <location>
        <begin position="339"/>
        <end position="361"/>
    </location>
</feature>
<dbReference type="InterPro" id="IPR003917">
    <property type="entry name" value="NADH_UbQ_OxRdtase_chain2"/>
</dbReference>
<organism evidence="19">
    <name type="scientific">Entemnotrochus rumphii</name>
    <dbReference type="NCBI Taxonomy" id="160018"/>
    <lineage>
        <taxon>Eukaryota</taxon>
        <taxon>Metazoa</taxon>
        <taxon>Spiralia</taxon>
        <taxon>Lophotrochozoa</taxon>
        <taxon>Mollusca</taxon>
        <taxon>Gastropoda</taxon>
        <taxon>Vetigastropoda</taxon>
        <taxon>Pleurotomariida</taxon>
        <taxon>Pleurotomarioidea</taxon>
        <taxon>Pleurotomariidae</taxon>
        <taxon>Entemnotrochus</taxon>
    </lineage>
</organism>
<evidence type="ECO:0000256" key="7">
    <source>
        <dbReference type="ARBA" id="ARBA00022692"/>
    </source>
</evidence>
<comment type="function">
    <text evidence="17">Core subunit of the mitochondrial membrane respiratory chain NADH dehydrogenase (Complex I) which catalyzes electron transfer from NADH through the respiratory chain, using ubiquinone as an electron acceptor. Essential for the catalytic activity and assembly of complex I.</text>
</comment>
<keyword evidence="11 17" id="KW-1133">Transmembrane helix</keyword>
<evidence type="ECO:0000256" key="9">
    <source>
        <dbReference type="ARBA" id="ARBA00022967"/>
    </source>
</evidence>
<dbReference type="CTD" id="4536"/>
<feature type="transmembrane region" description="Helical" evidence="17">
    <location>
        <begin position="301"/>
        <end position="319"/>
    </location>
</feature>
<keyword evidence="13 17" id="KW-0830">Ubiquinone</keyword>
<keyword evidence="7 17" id="KW-0812">Transmembrane</keyword>
<evidence type="ECO:0000256" key="10">
    <source>
        <dbReference type="ARBA" id="ARBA00022982"/>
    </source>
</evidence>
<evidence type="ECO:0000256" key="4">
    <source>
        <dbReference type="ARBA" id="ARBA00021008"/>
    </source>
</evidence>
<keyword evidence="5" id="KW-0813">Transport</keyword>
<dbReference type="AlphaFoldDB" id="A0A9E8G3C3"/>
<keyword evidence="9 17" id="KW-1278">Translocase</keyword>
<feature type="transmembrane region" description="Helical" evidence="17">
    <location>
        <begin position="213"/>
        <end position="237"/>
    </location>
</feature>
<evidence type="ECO:0000259" key="18">
    <source>
        <dbReference type="Pfam" id="PF00361"/>
    </source>
</evidence>
<comment type="similarity">
    <text evidence="2 17">Belongs to the complex I subunit 2 family.</text>
</comment>
<keyword evidence="6 17" id="KW-0679">Respiratory chain</keyword>
<reference evidence="19" key="2">
    <citation type="submission" date="2022-09" db="EMBL/GenBank/DDBJ databases">
        <authorList>
            <person name="Wang Y."/>
            <person name="Ma P."/>
            <person name="Zhang Z."/>
            <person name="Liu Y."/>
            <person name="Chen Y."/>
            <person name="Li C."/>
            <person name="Wang J."/>
            <person name="Song H."/>
            <person name="Wang H."/>
        </authorList>
    </citation>
    <scope>NUCLEOTIDE SEQUENCE</scope>
    <source>
        <tissue evidence="19">Foot</tissue>
    </source>
</reference>
<evidence type="ECO:0000256" key="15">
    <source>
        <dbReference type="ARBA" id="ARBA00023136"/>
    </source>
</evidence>
<evidence type="ECO:0000256" key="6">
    <source>
        <dbReference type="ARBA" id="ARBA00022660"/>
    </source>
</evidence>
<evidence type="ECO:0000256" key="14">
    <source>
        <dbReference type="ARBA" id="ARBA00023128"/>
    </source>
</evidence>
<evidence type="ECO:0000256" key="5">
    <source>
        <dbReference type="ARBA" id="ARBA00022448"/>
    </source>
</evidence>
<protein>
    <recommendedName>
        <fullName evidence="4 17">NADH-ubiquinone oxidoreductase chain 2</fullName>
        <ecNumber evidence="3 17">7.1.1.2</ecNumber>
    </recommendedName>
</protein>
<evidence type="ECO:0000256" key="11">
    <source>
        <dbReference type="ARBA" id="ARBA00022989"/>
    </source>
</evidence>
<keyword evidence="10 17" id="KW-0249">Electron transport</keyword>
<dbReference type="GeneID" id="77081817"/>
<evidence type="ECO:0000256" key="12">
    <source>
        <dbReference type="ARBA" id="ARBA00023027"/>
    </source>
</evidence>
<dbReference type="GO" id="GO:0006120">
    <property type="term" value="P:mitochondrial electron transport, NADH to ubiquinone"/>
    <property type="evidence" value="ECO:0007669"/>
    <property type="project" value="InterPro"/>
</dbReference>
<evidence type="ECO:0000313" key="19">
    <source>
        <dbReference type="EMBL" id="UZT27102.1"/>
    </source>
</evidence>
<dbReference type="PANTHER" id="PTHR46552:SF1">
    <property type="entry name" value="NADH-UBIQUINONE OXIDOREDUCTASE CHAIN 2"/>
    <property type="match status" value="1"/>
</dbReference>
<keyword evidence="15 17" id="KW-0472">Membrane</keyword>
<feature type="transmembrane region" description="Helical" evidence="17">
    <location>
        <begin position="249"/>
        <end position="269"/>
    </location>
</feature>
<feature type="transmembrane region" description="Helical" evidence="17">
    <location>
        <begin position="188"/>
        <end position="207"/>
    </location>
</feature>
<proteinExistence type="inferred from homology"/>
<evidence type="ECO:0000256" key="3">
    <source>
        <dbReference type="ARBA" id="ARBA00012944"/>
    </source>
</evidence>
<dbReference type="RefSeq" id="YP_010580917.1">
    <property type="nucleotide sequence ID" value="NC_069057.1"/>
</dbReference>
<evidence type="ECO:0000256" key="2">
    <source>
        <dbReference type="ARBA" id="ARBA00007012"/>
    </source>
</evidence>
<evidence type="ECO:0000256" key="16">
    <source>
        <dbReference type="ARBA" id="ARBA00049551"/>
    </source>
</evidence>
<dbReference type="Pfam" id="PF00361">
    <property type="entry name" value="Proton_antipo_M"/>
    <property type="match status" value="1"/>
</dbReference>
<feature type="transmembrane region" description="Helical" evidence="17">
    <location>
        <begin position="7"/>
        <end position="23"/>
    </location>
</feature>
<evidence type="ECO:0000256" key="17">
    <source>
        <dbReference type="RuleBase" id="RU003403"/>
    </source>
</evidence>
<keyword evidence="8 17" id="KW-0999">Mitochondrion inner membrane</keyword>
<comment type="catalytic activity">
    <reaction evidence="16 17">
        <text>a ubiquinone + NADH + 5 H(+)(in) = a ubiquinol + NAD(+) + 4 H(+)(out)</text>
        <dbReference type="Rhea" id="RHEA:29091"/>
        <dbReference type="Rhea" id="RHEA-COMP:9565"/>
        <dbReference type="Rhea" id="RHEA-COMP:9566"/>
        <dbReference type="ChEBI" id="CHEBI:15378"/>
        <dbReference type="ChEBI" id="CHEBI:16389"/>
        <dbReference type="ChEBI" id="CHEBI:17976"/>
        <dbReference type="ChEBI" id="CHEBI:57540"/>
        <dbReference type="ChEBI" id="CHEBI:57945"/>
        <dbReference type="EC" id="7.1.1.2"/>
    </reaction>
</comment>
<evidence type="ECO:0000256" key="8">
    <source>
        <dbReference type="ARBA" id="ARBA00022792"/>
    </source>
</evidence>
<feature type="domain" description="NADH:quinone oxidoreductase/Mrp antiporter transmembrane" evidence="18">
    <location>
        <begin position="25"/>
        <end position="300"/>
    </location>
</feature>
<feature type="transmembrane region" description="Helical" evidence="17">
    <location>
        <begin position="61"/>
        <end position="82"/>
    </location>
</feature>
<feature type="transmembrane region" description="Helical" evidence="17">
    <location>
        <begin position="117"/>
        <end position="139"/>
    </location>
</feature>
<keyword evidence="12 17" id="KW-0520">NAD</keyword>
<dbReference type="InterPro" id="IPR050175">
    <property type="entry name" value="Complex_I_Subunit_2"/>
</dbReference>
<keyword evidence="14 17" id="KW-0496">Mitochondrion</keyword>
<accession>A0A9E8G3C3</accession>
<dbReference type="GO" id="GO:0005743">
    <property type="term" value="C:mitochondrial inner membrane"/>
    <property type="evidence" value="ECO:0007669"/>
    <property type="project" value="UniProtKB-SubCell"/>
</dbReference>
<feature type="transmembrane region" description="Helical" evidence="17">
    <location>
        <begin position="163"/>
        <end position="181"/>
    </location>
</feature>